<reference evidence="2" key="1">
    <citation type="submission" date="2024-03" db="EMBL/GenBank/DDBJ databases">
        <authorList>
            <consortium name="ELIXIR-Norway"/>
            <consortium name="Elixir Norway"/>
        </authorList>
    </citation>
    <scope>NUCLEOTIDE SEQUENCE</scope>
</reference>
<feature type="region of interest" description="Disordered" evidence="1">
    <location>
        <begin position="76"/>
        <end position="96"/>
    </location>
</feature>
<feature type="compositionally biased region" description="Gly residues" evidence="1">
    <location>
        <begin position="25"/>
        <end position="34"/>
    </location>
</feature>
<feature type="compositionally biased region" description="Basic and acidic residues" evidence="1">
    <location>
        <begin position="35"/>
        <end position="47"/>
    </location>
</feature>
<feature type="region of interest" description="Disordered" evidence="1">
    <location>
        <begin position="776"/>
        <end position="795"/>
    </location>
</feature>
<gene>
    <name evidence="2" type="ORF">CSSPJE1EN2_LOCUS18474</name>
</gene>
<organism evidence="2 3">
    <name type="scientific">Sphagnum jensenii</name>
    <dbReference type="NCBI Taxonomy" id="128206"/>
    <lineage>
        <taxon>Eukaryota</taxon>
        <taxon>Viridiplantae</taxon>
        <taxon>Streptophyta</taxon>
        <taxon>Embryophyta</taxon>
        <taxon>Bryophyta</taxon>
        <taxon>Sphagnophytina</taxon>
        <taxon>Sphagnopsida</taxon>
        <taxon>Sphagnales</taxon>
        <taxon>Sphagnaceae</taxon>
        <taxon>Sphagnum</taxon>
    </lineage>
</organism>
<protein>
    <submittedName>
        <fullName evidence="2">Uncharacterized protein</fullName>
    </submittedName>
</protein>
<sequence length="1160" mass="124562">MQMSDRRSPSKIPLPRSLLERYSVRGGGGGGGGGGRKEFRGQRRKDEEEKEVVLCPLSVNELPARSLQFQPAMAAAKQQQQLVATQSGLEPGSLTPEKLIATPQSSVPEEETEKSVSQHAGAIVVWSNPAFYSDDSCKIGSSIADLAPFGSIGKSSADCAPLGSIGSSTADCAPFKSIGSTRDDCGCFGSIGSSGADSVPIGSIGSSSTDCAPFVSTVKLEKVSVVNCGREVSCAQNPKKEEDEARSAEYTTIAAVVAEDLPEVVPEISRMDFVNLPANPHFVATAMCSVNTLVANCVMEDAHNSLGEPASSTVQCGSCRTVAINLELANVPNPGTPSQGISTQQQIQVEGSIVGEKVELNSTRKTSVKASSPKDGQLEIDDALELVASKGAPSLELAETETIIQDLQELNLDLKESRSQICIAEIEKAGLLHEDPPQLKDELTQSPLSLGYVNEMMTMSEVEADLEEEIQCDMGNEVAREISNLSQKLASLQARLHVNRVTKCVSKAAVASCPILQTPVDYKEKEMAIEPHQNDCPKDAILDQIAEENWEGVLTQRNLNNGNFMVAASASNDPPVLSSSDEAFSLRSCSDKTQYWVEAARCSKSAVQSSLKTGNVPSLLPCLTSPPTKFPEIGISCIEEDCANGTKEPGILLHTPPKKAIEALGSQSPTVTDPQKKRRQGRIIPSRYADIHSKGTDPGLAGNKSQKVSTKFNTPDKFGCVKRREALLLAKAEQIKGLAGRKQLVHSPYSTSKVESLYNRSKAGAGWHLRRSRSSLHCKAESGRSKPQKQKQVGDLKQSIQMALGADDVLEAEYESFVEASSLSGRLSEIFRMAIGESGTDLRTPICIVGNEDNFETPEQEVHGVAKPDIVSPRKGEQEERSSYGCMQSDIRGTDKLLTDRHSVDYCEHDAPSKGATFQGVQGWEAEYVNCETSPGVTMLQTQKDVDVASQIDQEFGTSSQRAWKEPDMSPPSSVNTVCKLFGKELVPATTAAVLPQEANQGLFVEDFNMNDGSKPLFPEETGAGVDLGITQTVVTLDLLRSPIFEGGSSRGLGLDDSIFPGSNSLLDLNTELSLAISGFFEAPDMAEDGLGSETEHCIASNVRIWKDFIDALERERLRLPKIKTDAGSLLVSPRDSGCVKRIAEGVQSIEHFSLRGNGC</sequence>
<dbReference type="PANTHER" id="PTHR36386">
    <property type="entry name" value="OS06G0683900 PROTEIN"/>
    <property type="match status" value="1"/>
</dbReference>
<evidence type="ECO:0000256" key="1">
    <source>
        <dbReference type="SAM" id="MobiDB-lite"/>
    </source>
</evidence>
<keyword evidence="3" id="KW-1185">Reference proteome</keyword>
<dbReference type="Proteomes" id="UP001497522">
    <property type="component" value="Chromosome 5"/>
</dbReference>
<evidence type="ECO:0000313" key="3">
    <source>
        <dbReference type="Proteomes" id="UP001497522"/>
    </source>
</evidence>
<dbReference type="EMBL" id="OZ023706">
    <property type="protein sequence ID" value="CAK9876252.1"/>
    <property type="molecule type" value="Genomic_DNA"/>
</dbReference>
<accession>A0ABP1BKY7</accession>
<evidence type="ECO:0000313" key="2">
    <source>
        <dbReference type="EMBL" id="CAK9876252.1"/>
    </source>
</evidence>
<feature type="region of interest" description="Disordered" evidence="1">
    <location>
        <begin position="1"/>
        <end position="50"/>
    </location>
</feature>
<proteinExistence type="predicted"/>
<name>A0ABP1BKY7_9BRYO</name>
<dbReference type="PANTHER" id="PTHR36386:SF1">
    <property type="entry name" value="OS06G0683900 PROTEIN"/>
    <property type="match status" value="1"/>
</dbReference>
<feature type="compositionally biased region" description="Low complexity" evidence="1">
    <location>
        <begin position="76"/>
        <end position="86"/>
    </location>
</feature>